<feature type="region of interest" description="Disordered" evidence="1">
    <location>
        <begin position="126"/>
        <end position="173"/>
    </location>
</feature>
<evidence type="ECO:0000313" key="2">
    <source>
        <dbReference type="EMBL" id="KAH7127348.1"/>
    </source>
</evidence>
<feature type="region of interest" description="Disordered" evidence="1">
    <location>
        <begin position="50"/>
        <end position="88"/>
    </location>
</feature>
<accession>A0A9P9DXT3</accession>
<reference evidence="2" key="1">
    <citation type="journal article" date="2021" name="Nat. Commun.">
        <title>Genetic determinants of endophytism in the Arabidopsis root mycobiome.</title>
        <authorList>
            <person name="Mesny F."/>
            <person name="Miyauchi S."/>
            <person name="Thiergart T."/>
            <person name="Pickel B."/>
            <person name="Atanasova L."/>
            <person name="Karlsson M."/>
            <person name="Huettel B."/>
            <person name="Barry K.W."/>
            <person name="Haridas S."/>
            <person name="Chen C."/>
            <person name="Bauer D."/>
            <person name="Andreopoulos W."/>
            <person name="Pangilinan J."/>
            <person name="LaButti K."/>
            <person name="Riley R."/>
            <person name="Lipzen A."/>
            <person name="Clum A."/>
            <person name="Drula E."/>
            <person name="Henrissat B."/>
            <person name="Kohler A."/>
            <person name="Grigoriev I.V."/>
            <person name="Martin F.M."/>
            <person name="Hacquard S."/>
        </authorList>
    </citation>
    <scope>NUCLEOTIDE SEQUENCE</scope>
    <source>
        <strain evidence="2">MPI-CAGE-AT-0147</strain>
    </source>
</reference>
<feature type="compositionally biased region" description="Low complexity" evidence="1">
    <location>
        <begin position="142"/>
        <end position="171"/>
    </location>
</feature>
<protein>
    <submittedName>
        <fullName evidence="2">Uncharacterized protein</fullName>
    </submittedName>
</protein>
<dbReference type="EMBL" id="JAGMUV010000019">
    <property type="protein sequence ID" value="KAH7127348.1"/>
    <property type="molecule type" value="Genomic_DNA"/>
</dbReference>
<proteinExistence type="predicted"/>
<organism evidence="2 3">
    <name type="scientific">Dactylonectria macrodidyma</name>
    <dbReference type="NCBI Taxonomy" id="307937"/>
    <lineage>
        <taxon>Eukaryota</taxon>
        <taxon>Fungi</taxon>
        <taxon>Dikarya</taxon>
        <taxon>Ascomycota</taxon>
        <taxon>Pezizomycotina</taxon>
        <taxon>Sordariomycetes</taxon>
        <taxon>Hypocreomycetidae</taxon>
        <taxon>Hypocreales</taxon>
        <taxon>Nectriaceae</taxon>
        <taxon>Dactylonectria</taxon>
    </lineage>
</organism>
<dbReference type="Proteomes" id="UP000738349">
    <property type="component" value="Unassembled WGS sequence"/>
</dbReference>
<evidence type="ECO:0000313" key="3">
    <source>
        <dbReference type="Proteomes" id="UP000738349"/>
    </source>
</evidence>
<dbReference type="AlphaFoldDB" id="A0A9P9DXT3"/>
<evidence type="ECO:0000256" key="1">
    <source>
        <dbReference type="SAM" id="MobiDB-lite"/>
    </source>
</evidence>
<sequence length="243" mass="27432">MKSGFRALIVFKWMSQKSYIEVLQPQMDHIKIQLQLLMSGVIFETRNLPTEAEGRRSEAEEALPTEDPNLRSKTDEIPSTEEPSLPSLADEDKKLLQNIIRRQMRRIKILEYQLFRNHESFFHPLRPTESSSSIEQDHQSLSDGGRSIINSGSISQGSLPISSSSISSGNDSSEKAVVRLQPSSCSYNYSLTHSLRKNSSAKMIYPSRAVGEFWKPGRARGRRTHAGTCSLPKVEREASPLLW</sequence>
<comment type="caution">
    <text evidence="2">The sequence shown here is derived from an EMBL/GenBank/DDBJ whole genome shotgun (WGS) entry which is preliminary data.</text>
</comment>
<gene>
    <name evidence="2" type="ORF">EDB81DRAFT_764531</name>
</gene>
<keyword evidence="3" id="KW-1185">Reference proteome</keyword>
<name>A0A9P9DXT3_9HYPO</name>